<gene>
    <name evidence="2" type="ORF">C8A00DRAFT_31372</name>
</gene>
<name>A0AAN6VQA0_9PEZI</name>
<feature type="chain" id="PRO_5043056226" evidence="1">
    <location>
        <begin position="23"/>
        <end position="158"/>
    </location>
</feature>
<keyword evidence="1" id="KW-0732">Signal</keyword>
<evidence type="ECO:0000256" key="1">
    <source>
        <dbReference type="SAM" id="SignalP"/>
    </source>
</evidence>
<keyword evidence="3" id="KW-1185">Reference proteome</keyword>
<dbReference type="AlphaFoldDB" id="A0AAN6VQA0"/>
<dbReference type="InterPro" id="IPR052974">
    <property type="entry name" value="GH79_Enzymes"/>
</dbReference>
<proteinExistence type="predicted"/>
<accession>A0AAN6VQA0</accession>
<dbReference type="PANTHER" id="PTHR36183:SF2">
    <property type="entry name" value="BETA-GLUCURONIDASE C-TERMINAL DOMAIN-CONTAINING PROTEIN"/>
    <property type="match status" value="1"/>
</dbReference>
<protein>
    <submittedName>
        <fullName evidence="2">Uncharacterized protein</fullName>
    </submittedName>
</protein>
<organism evidence="2 3">
    <name type="scientific">Chaetomidium leptoderma</name>
    <dbReference type="NCBI Taxonomy" id="669021"/>
    <lineage>
        <taxon>Eukaryota</taxon>
        <taxon>Fungi</taxon>
        <taxon>Dikarya</taxon>
        <taxon>Ascomycota</taxon>
        <taxon>Pezizomycotina</taxon>
        <taxon>Sordariomycetes</taxon>
        <taxon>Sordariomycetidae</taxon>
        <taxon>Sordariales</taxon>
        <taxon>Chaetomiaceae</taxon>
        <taxon>Chaetomidium</taxon>
    </lineage>
</organism>
<feature type="signal peptide" evidence="1">
    <location>
        <begin position="1"/>
        <end position="22"/>
    </location>
</feature>
<dbReference type="EMBL" id="MU856880">
    <property type="protein sequence ID" value="KAK4155818.1"/>
    <property type="molecule type" value="Genomic_DNA"/>
</dbReference>
<evidence type="ECO:0000313" key="2">
    <source>
        <dbReference type="EMBL" id="KAK4155818.1"/>
    </source>
</evidence>
<dbReference type="Proteomes" id="UP001302745">
    <property type="component" value="Unassembled WGS sequence"/>
</dbReference>
<dbReference type="PANTHER" id="PTHR36183">
    <property type="entry name" value="BETA-GLUCURONIDASE"/>
    <property type="match status" value="1"/>
</dbReference>
<sequence length="158" mass="16592">MSWKASIFGGLLLAAHHVAAQASVTSTQTIVLPTARPLSAFNVPADFASVGFETAFLPGYNNTLSENLVASLASRMAALPVIRIGGTSGDRITFKPKQKEPAHCVKKPCNSAATFILGPTYFDALSTRFKSAHFSIQAPLSDGLPTAPTSSPTSRVCL</sequence>
<evidence type="ECO:0000313" key="3">
    <source>
        <dbReference type="Proteomes" id="UP001302745"/>
    </source>
</evidence>
<reference evidence="2" key="2">
    <citation type="submission" date="2023-05" db="EMBL/GenBank/DDBJ databases">
        <authorList>
            <consortium name="Lawrence Berkeley National Laboratory"/>
            <person name="Steindorff A."/>
            <person name="Hensen N."/>
            <person name="Bonometti L."/>
            <person name="Westerberg I."/>
            <person name="Brannstrom I.O."/>
            <person name="Guillou S."/>
            <person name="Cros-Aarteil S."/>
            <person name="Calhoun S."/>
            <person name="Haridas S."/>
            <person name="Kuo A."/>
            <person name="Mondo S."/>
            <person name="Pangilinan J."/>
            <person name="Riley R."/>
            <person name="Labutti K."/>
            <person name="Andreopoulos B."/>
            <person name="Lipzen A."/>
            <person name="Chen C."/>
            <person name="Yanf M."/>
            <person name="Daum C."/>
            <person name="Ng V."/>
            <person name="Clum A."/>
            <person name="Ohm R."/>
            <person name="Martin F."/>
            <person name="Silar P."/>
            <person name="Natvig D."/>
            <person name="Lalanne C."/>
            <person name="Gautier V."/>
            <person name="Ament-Velasquez S.L."/>
            <person name="Kruys A."/>
            <person name="Hutchinson M.I."/>
            <person name="Powell A.J."/>
            <person name="Barry K."/>
            <person name="Miller A.N."/>
            <person name="Grigoriev I.V."/>
            <person name="Debuchy R."/>
            <person name="Gladieux P."/>
            <person name="Thoren M.H."/>
            <person name="Johannesson H."/>
        </authorList>
    </citation>
    <scope>NUCLEOTIDE SEQUENCE</scope>
    <source>
        <strain evidence="2">CBS 538.74</strain>
    </source>
</reference>
<dbReference type="Gene3D" id="3.20.20.80">
    <property type="entry name" value="Glycosidases"/>
    <property type="match status" value="1"/>
</dbReference>
<comment type="caution">
    <text evidence="2">The sequence shown here is derived from an EMBL/GenBank/DDBJ whole genome shotgun (WGS) entry which is preliminary data.</text>
</comment>
<reference evidence="2" key="1">
    <citation type="journal article" date="2023" name="Mol. Phylogenet. Evol.">
        <title>Genome-scale phylogeny and comparative genomics of the fungal order Sordariales.</title>
        <authorList>
            <person name="Hensen N."/>
            <person name="Bonometti L."/>
            <person name="Westerberg I."/>
            <person name="Brannstrom I.O."/>
            <person name="Guillou S."/>
            <person name="Cros-Aarteil S."/>
            <person name="Calhoun S."/>
            <person name="Haridas S."/>
            <person name="Kuo A."/>
            <person name="Mondo S."/>
            <person name="Pangilinan J."/>
            <person name="Riley R."/>
            <person name="LaButti K."/>
            <person name="Andreopoulos B."/>
            <person name="Lipzen A."/>
            <person name="Chen C."/>
            <person name="Yan M."/>
            <person name="Daum C."/>
            <person name="Ng V."/>
            <person name="Clum A."/>
            <person name="Steindorff A."/>
            <person name="Ohm R.A."/>
            <person name="Martin F."/>
            <person name="Silar P."/>
            <person name="Natvig D.O."/>
            <person name="Lalanne C."/>
            <person name="Gautier V."/>
            <person name="Ament-Velasquez S.L."/>
            <person name="Kruys A."/>
            <person name="Hutchinson M.I."/>
            <person name="Powell A.J."/>
            <person name="Barry K."/>
            <person name="Miller A.N."/>
            <person name="Grigoriev I.V."/>
            <person name="Debuchy R."/>
            <person name="Gladieux P."/>
            <person name="Hiltunen Thoren M."/>
            <person name="Johannesson H."/>
        </authorList>
    </citation>
    <scope>NUCLEOTIDE SEQUENCE</scope>
    <source>
        <strain evidence="2">CBS 538.74</strain>
    </source>
</reference>